<evidence type="ECO:0000256" key="1">
    <source>
        <dbReference type="SAM" id="Coils"/>
    </source>
</evidence>
<protein>
    <submittedName>
        <fullName evidence="3">Uncharacterized protein</fullName>
    </submittedName>
</protein>
<sequence length="665" mass="71461">MDSHRHRVSPLVVPSSAHLRTFSKTNVANANVVSASDANMSLTSSGPSASERHPLHGAHTPHHHPSILEQQQATPRGSLQWPSTHRSFSSAAATRDSSRHSQVADILGTTGVNIPSVLSQRGRARSSTSHTSISSHDDRSEQCSSAISGAGGVRSYSSCRHPTVPPLVDVGDSPSFSRHSAPHSVCTTALCTPRDDPATSRGPAVSPTMAVENKIASMPNPPPLYDFEVEADQLTRKQLEERVEQMRAANLVLRTSVLRLRESLATLQEGMRANYADLERRQEGISNMLLRRLEATKHHHSKLVAHLRTVEAEKAMQEAKLHCTMQSINELSKHLKQEEQQIANRLQHRLLRLHAQREQLDQVLEEQTSSLQQLEQLVQEVEEMDQSDAAERGGGCLGTHTSTAMPVLAVVPASGAPAASSGVFGPVHERSSSRLSAASSTTATNTADVAYDPTAMIRYLTDEIAAAEGLRTEALSKAEKYVAMRERLERRLAREKQQRAEQQSRTQEIHQQLQDASTAVNEREVAHAMAVEMEMDRHLNSSRFGGDIISSASSTCATPQLRAVSTVASRGNSASPGVSRPCPGPAAQDPEGRPQDTFVLPNSSVCSGSAGSTGHFDHLGGTSSAFSGIPGVVTSLGHAPAAAPAMEAADGPVHSNPTERTDESQ</sequence>
<dbReference type="AlphaFoldDB" id="A0A1E1IQD6"/>
<evidence type="ECO:0000313" key="3">
    <source>
        <dbReference type="EMBL" id="CCM13460.1"/>
    </source>
</evidence>
<dbReference type="EMBL" id="CALQ01000277">
    <property type="protein sequence ID" value="CCM13460.1"/>
    <property type="molecule type" value="Genomic_DNA"/>
</dbReference>
<feature type="compositionally biased region" description="Polar residues" evidence="2">
    <location>
        <begin position="567"/>
        <end position="576"/>
    </location>
</feature>
<feature type="compositionally biased region" description="Basic residues" evidence="2">
    <location>
        <begin position="55"/>
        <end position="65"/>
    </location>
</feature>
<feature type="coiled-coil region" evidence="1">
    <location>
        <begin position="229"/>
        <end position="256"/>
    </location>
</feature>
<organism evidence="3">
    <name type="scientific">Leishmania guyanensis</name>
    <dbReference type="NCBI Taxonomy" id="5670"/>
    <lineage>
        <taxon>Eukaryota</taxon>
        <taxon>Discoba</taxon>
        <taxon>Euglenozoa</taxon>
        <taxon>Kinetoplastea</taxon>
        <taxon>Metakinetoplastina</taxon>
        <taxon>Trypanosomatida</taxon>
        <taxon>Trypanosomatidae</taxon>
        <taxon>Leishmaniinae</taxon>
        <taxon>Leishmania</taxon>
        <taxon>Leishmania guyanensis species complex</taxon>
    </lineage>
</organism>
<gene>
    <name evidence="3" type="primary">LgM4147LRVhigh.10.00310.00160</name>
    <name evidence="3" type="ORF">BN36_1009730</name>
</gene>
<feature type="compositionally biased region" description="Low complexity" evidence="2">
    <location>
        <begin position="640"/>
        <end position="649"/>
    </location>
</feature>
<feature type="region of interest" description="Disordered" evidence="2">
    <location>
        <begin position="640"/>
        <end position="665"/>
    </location>
</feature>
<accession>A0A1E1IQD6</accession>
<feature type="region of interest" description="Disordered" evidence="2">
    <location>
        <begin position="493"/>
        <end position="518"/>
    </location>
</feature>
<proteinExistence type="predicted"/>
<feature type="region of interest" description="Disordered" evidence="2">
    <location>
        <begin position="39"/>
        <end position="155"/>
    </location>
</feature>
<name>A0A1E1IQD6_LEIGU</name>
<feature type="compositionally biased region" description="Low complexity" evidence="2">
    <location>
        <begin position="125"/>
        <end position="134"/>
    </location>
</feature>
<feature type="compositionally biased region" description="Polar residues" evidence="2">
    <location>
        <begin position="504"/>
        <end position="518"/>
    </location>
</feature>
<reference evidence="3" key="1">
    <citation type="submission" date="2012-08" db="EMBL/GenBank/DDBJ databases">
        <title>Comparative genomics of metastatic and non-metastatic Leishmania guyanensis provides insights into polygenic factors involved in Leishmania RNA virus infection.</title>
        <authorList>
            <person name="Smith D."/>
            <person name="Hertz-Fowler C."/>
            <person name="Martin R."/>
            <person name="Dickens N."/>
            <person name="Fasel N."/>
            <person name="Falquet L."/>
            <person name="Beverley S."/>
            <person name="Zangger H."/>
            <person name="Calderon-Copete S."/>
            <person name="Mottram J."/>
            <person name="Xenarios I."/>
        </authorList>
    </citation>
    <scope>NUCLEOTIDE SEQUENCE</scope>
    <source>
        <strain evidence="3">MHOM/BR/75/M4147/SSU:IR2SAT-LUC</strain>
    </source>
</reference>
<feature type="compositionally biased region" description="Polar residues" evidence="2">
    <location>
        <begin position="110"/>
        <end position="119"/>
    </location>
</feature>
<feature type="coiled-coil region" evidence="1">
    <location>
        <begin position="343"/>
        <end position="384"/>
    </location>
</feature>
<feature type="compositionally biased region" description="Polar residues" evidence="2">
    <location>
        <begin position="68"/>
        <end position="92"/>
    </location>
</feature>
<feature type="region of interest" description="Disordered" evidence="2">
    <location>
        <begin position="567"/>
        <end position="596"/>
    </location>
</feature>
<keyword evidence="1" id="KW-0175">Coiled coil</keyword>
<evidence type="ECO:0000256" key="2">
    <source>
        <dbReference type="SAM" id="MobiDB-lite"/>
    </source>
</evidence>